<dbReference type="GeneID" id="303366443"/>
<name>A0A1T4KI37_9SPIR</name>
<dbReference type="Pfam" id="PF01584">
    <property type="entry name" value="CheW"/>
    <property type="match status" value="1"/>
</dbReference>
<dbReference type="InterPro" id="IPR036061">
    <property type="entry name" value="CheW-like_dom_sf"/>
</dbReference>
<dbReference type="InterPro" id="IPR002545">
    <property type="entry name" value="CheW-lke_dom"/>
</dbReference>
<dbReference type="EMBL" id="FUXC01000001">
    <property type="protein sequence ID" value="SJZ42080.1"/>
    <property type="molecule type" value="Genomic_DNA"/>
</dbReference>
<dbReference type="PANTHER" id="PTHR22617">
    <property type="entry name" value="CHEMOTAXIS SENSOR HISTIDINE KINASE-RELATED"/>
    <property type="match status" value="1"/>
</dbReference>
<dbReference type="SMART" id="SM00260">
    <property type="entry name" value="CheW"/>
    <property type="match status" value="1"/>
</dbReference>
<evidence type="ECO:0000313" key="4">
    <source>
        <dbReference type="Proteomes" id="UP000190395"/>
    </source>
</evidence>
<dbReference type="CDD" id="cd00732">
    <property type="entry name" value="CheW"/>
    <property type="match status" value="1"/>
</dbReference>
<dbReference type="GO" id="GO:0006935">
    <property type="term" value="P:chemotaxis"/>
    <property type="evidence" value="ECO:0007669"/>
    <property type="project" value="InterPro"/>
</dbReference>
<feature type="domain" description="CheW-like" evidence="2">
    <location>
        <begin position="48"/>
        <end position="190"/>
    </location>
</feature>
<feature type="domain" description="CheR-type methyltransferase" evidence="1">
    <location>
        <begin position="271"/>
        <end position="484"/>
    </location>
</feature>
<gene>
    <name evidence="3" type="ORF">SAMN02745152_00163</name>
</gene>
<dbReference type="InterPro" id="IPR000780">
    <property type="entry name" value="CheR_MeTrfase"/>
</dbReference>
<dbReference type="SMART" id="SM00138">
    <property type="entry name" value="MeTrc"/>
    <property type="match status" value="1"/>
</dbReference>
<proteinExistence type="predicted"/>
<dbReference type="PROSITE" id="PS50123">
    <property type="entry name" value="CHER"/>
    <property type="match status" value="1"/>
</dbReference>
<dbReference type="PANTHER" id="PTHR22617:SF23">
    <property type="entry name" value="CHEMOTAXIS PROTEIN CHEW"/>
    <property type="match status" value="1"/>
</dbReference>
<dbReference type="InterPro" id="IPR029063">
    <property type="entry name" value="SAM-dependent_MTases_sf"/>
</dbReference>
<dbReference type="OrthoDB" id="9794382at2"/>
<dbReference type="AlphaFoldDB" id="A0A1T4KI37"/>
<dbReference type="GO" id="GO:0008757">
    <property type="term" value="F:S-adenosylmethionine-dependent methyltransferase activity"/>
    <property type="evidence" value="ECO:0007669"/>
    <property type="project" value="InterPro"/>
</dbReference>
<reference evidence="3 4" key="1">
    <citation type="submission" date="2017-02" db="EMBL/GenBank/DDBJ databases">
        <authorList>
            <person name="Peterson S.W."/>
        </authorList>
    </citation>
    <scope>NUCLEOTIDE SEQUENCE [LARGE SCALE GENOMIC DNA]</scope>
    <source>
        <strain evidence="3 4">ATCC BAA-909</strain>
    </source>
</reference>
<dbReference type="RefSeq" id="WP_078929896.1">
    <property type="nucleotide sequence ID" value="NZ_FUXC01000001.1"/>
</dbReference>
<dbReference type="GO" id="GO:0005829">
    <property type="term" value="C:cytosol"/>
    <property type="evidence" value="ECO:0007669"/>
    <property type="project" value="TreeGrafter"/>
</dbReference>
<dbReference type="InterPro" id="IPR039315">
    <property type="entry name" value="CheW"/>
</dbReference>
<accession>A0A1T4KI37</accession>
<dbReference type="Gene3D" id="2.40.50.180">
    <property type="entry name" value="CheA-289, Domain 4"/>
    <property type="match status" value="1"/>
</dbReference>
<evidence type="ECO:0000259" key="2">
    <source>
        <dbReference type="PROSITE" id="PS50851"/>
    </source>
</evidence>
<sequence length="484" mass="54502">MANENIQNQTETKNINTALAQNLGAYASIVPEAERESAERKEKLAQIDYKMVTFSLAGKDYAIDIMKIKEIAKAGRFTYVPNTLPFVLGVYNLRGDIIPIVDLRLFFNIEVPERKEDSLENMLICSIGEQTFGIVVDVIDKVVGIQKATIQPPHPLFGDINIKYIQGVVEVNNRLYILLDIERIFGSKTEAQAIEEENVRVNMAHNAKVAVKSSAEKEFVNSENQKISVSVAETKVEKHSSDELKFITESLAQMRKFTASAINEPWLKARFDEWQKERSKDKIQLSSAEDADAFLKSFYSPCSGTWWTKEYADSIFKILPDNTAKQITVWNPGCGKGMETYSLACILKKRYPEAKIRIYAHDIDLLNVSNAPLISVPAEIANDWYAPYLTNKANSDFTFTTDIKNSIMFEYHDCANTNSLPVCDIIFARDLISFLPLASQKVLETDFDEKLKGNGVIILGQNETLEGEGKWLAHKGGTVTFFTK</sequence>
<dbReference type="Proteomes" id="UP000190395">
    <property type="component" value="Unassembled WGS sequence"/>
</dbReference>
<dbReference type="PROSITE" id="PS50851">
    <property type="entry name" value="CHEW"/>
    <property type="match status" value="1"/>
</dbReference>
<evidence type="ECO:0000313" key="3">
    <source>
        <dbReference type="EMBL" id="SJZ42080.1"/>
    </source>
</evidence>
<dbReference type="SUPFAM" id="SSF53335">
    <property type="entry name" value="S-adenosyl-L-methionine-dependent methyltransferases"/>
    <property type="match status" value="1"/>
</dbReference>
<protein>
    <submittedName>
        <fullName evidence="3">Purine-binding chemotaxis protein CheW</fullName>
    </submittedName>
</protein>
<organism evidence="3 4">
    <name type="scientific">Treponema berlinense</name>
    <dbReference type="NCBI Taxonomy" id="225004"/>
    <lineage>
        <taxon>Bacteria</taxon>
        <taxon>Pseudomonadati</taxon>
        <taxon>Spirochaetota</taxon>
        <taxon>Spirochaetia</taxon>
        <taxon>Spirochaetales</taxon>
        <taxon>Treponemataceae</taxon>
        <taxon>Treponema</taxon>
    </lineage>
</organism>
<dbReference type="Pfam" id="PF01739">
    <property type="entry name" value="CheR"/>
    <property type="match status" value="1"/>
</dbReference>
<dbReference type="PRINTS" id="PR00996">
    <property type="entry name" value="CHERMTFRASE"/>
</dbReference>
<evidence type="ECO:0000259" key="1">
    <source>
        <dbReference type="PROSITE" id="PS50123"/>
    </source>
</evidence>
<dbReference type="GO" id="GO:0007165">
    <property type="term" value="P:signal transduction"/>
    <property type="evidence" value="ECO:0007669"/>
    <property type="project" value="InterPro"/>
</dbReference>
<dbReference type="SUPFAM" id="SSF50341">
    <property type="entry name" value="CheW-like"/>
    <property type="match status" value="1"/>
</dbReference>
<dbReference type="Gene3D" id="2.30.30.40">
    <property type="entry name" value="SH3 Domains"/>
    <property type="match status" value="1"/>
</dbReference>
<keyword evidence="4" id="KW-1185">Reference proteome</keyword>
<dbReference type="STRING" id="225004.SAMN02745152_00163"/>
<dbReference type="InterPro" id="IPR022642">
    <property type="entry name" value="CheR_C"/>
</dbReference>
<dbReference type="Gene3D" id="3.40.50.150">
    <property type="entry name" value="Vaccinia Virus protein VP39"/>
    <property type="match status" value="1"/>
</dbReference>